<dbReference type="InterPro" id="IPR045227">
    <property type="entry name" value="WDR18/Ipi3/RID3"/>
</dbReference>
<gene>
    <name evidence="4" type="ORF">HaLaN_29020</name>
</gene>
<dbReference type="InterPro" id="IPR015943">
    <property type="entry name" value="WD40/YVTN_repeat-like_dom_sf"/>
</dbReference>
<feature type="non-terminal residue" evidence="4">
    <location>
        <position position="173"/>
    </location>
</feature>
<dbReference type="PANTHER" id="PTHR18763">
    <property type="entry name" value="WD-REPEAT PROTEIN 18"/>
    <property type="match status" value="1"/>
</dbReference>
<dbReference type="Proteomes" id="UP000485058">
    <property type="component" value="Unassembled WGS sequence"/>
</dbReference>
<dbReference type="AlphaFoldDB" id="A0A6A0ADN0"/>
<dbReference type="GO" id="GO:0006261">
    <property type="term" value="P:DNA-templated DNA replication"/>
    <property type="evidence" value="ECO:0007669"/>
    <property type="project" value="TreeGrafter"/>
</dbReference>
<reference evidence="4 5" key="1">
    <citation type="submission" date="2020-02" db="EMBL/GenBank/DDBJ databases">
        <title>Draft genome sequence of Haematococcus lacustris strain NIES-144.</title>
        <authorList>
            <person name="Morimoto D."/>
            <person name="Nakagawa S."/>
            <person name="Yoshida T."/>
            <person name="Sawayama S."/>
        </authorList>
    </citation>
    <scope>NUCLEOTIDE SEQUENCE [LARGE SCALE GENOMIC DNA]</scope>
    <source>
        <strain evidence="4 5">NIES-144</strain>
    </source>
</reference>
<dbReference type="InterPro" id="IPR036322">
    <property type="entry name" value="WD40_repeat_dom_sf"/>
</dbReference>
<dbReference type="PANTHER" id="PTHR18763:SF0">
    <property type="entry name" value="WD REPEAT-CONTAINING PROTEIN 18"/>
    <property type="match status" value="1"/>
</dbReference>
<accession>A0A6A0ADN0</accession>
<evidence type="ECO:0000313" key="4">
    <source>
        <dbReference type="EMBL" id="GFH30214.1"/>
    </source>
</evidence>
<dbReference type="Pfam" id="PF00400">
    <property type="entry name" value="WD40"/>
    <property type="match status" value="3"/>
</dbReference>
<dbReference type="GO" id="GO:0120330">
    <property type="term" value="C:rixosome complex"/>
    <property type="evidence" value="ECO:0007669"/>
    <property type="project" value="TreeGrafter"/>
</dbReference>
<evidence type="ECO:0000256" key="2">
    <source>
        <dbReference type="ARBA" id="ARBA00022737"/>
    </source>
</evidence>
<keyword evidence="1 3" id="KW-0853">WD repeat</keyword>
<sequence>MCCLGADYFAAVQNNKDTVLFWTWHKDQVVQRSFAQEKLTALAASTCGALLAGGGASGTVYMWETASGRLLRSWPAHYKAVTCLAFTCSASLLVSGSEDTLVASWLLHDLLDASQDLGSTADSRPLPLHSWSSHSLPVTALALGAAGQEAAGLVASASLDRSVKLHRLSDGAL</sequence>
<evidence type="ECO:0000256" key="1">
    <source>
        <dbReference type="ARBA" id="ARBA00022574"/>
    </source>
</evidence>
<dbReference type="Gene3D" id="2.130.10.10">
    <property type="entry name" value="YVTN repeat-like/Quinoprotein amine dehydrogenase"/>
    <property type="match status" value="1"/>
</dbReference>
<organism evidence="4 5">
    <name type="scientific">Haematococcus lacustris</name>
    <name type="common">Green alga</name>
    <name type="synonym">Haematococcus pluvialis</name>
    <dbReference type="NCBI Taxonomy" id="44745"/>
    <lineage>
        <taxon>Eukaryota</taxon>
        <taxon>Viridiplantae</taxon>
        <taxon>Chlorophyta</taxon>
        <taxon>core chlorophytes</taxon>
        <taxon>Chlorophyceae</taxon>
        <taxon>CS clade</taxon>
        <taxon>Chlamydomonadales</taxon>
        <taxon>Haematococcaceae</taxon>
        <taxon>Haematococcus</taxon>
    </lineage>
</organism>
<dbReference type="GO" id="GO:0005656">
    <property type="term" value="C:nuclear pre-replicative complex"/>
    <property type="evidence" value="ECO:0007669"/>
    <property type="project" value="TreeGrafter"/>
</dbReference>
<proteinExistence type="predicted"/>
<name>A0A6A0ADN0_HAELA</name>
<evidence type="ECO:0000256" key="3">
    <source>
        <dbReference type="PROSITE-ProRule" id="PRU00221"/>
    </source>
</evidence>
<keyword evidence="2" id="KW-0677">Repeat</keyword>
<dbReference type="EMBL" id="BLLF01004768">
    <property type="protein sequence ID" value="GFH30214.1"/>
    <property type="molecule type" value="Genomic_DNA"/>
</dbReference>
<dbReference type="GO" id="GO:0006364">
    <property type="term" value="P:rRNA processing"/>
    <property type="evidence" value="ECO:0007669"/>
    <property type="project" value="TreeGrafter"/>
</dbReference>
<protein>
    <submittedName>
        <fullName evidence="4">Uncharacterized protein</fullName>
    </submittedName>
</protein>
<dbReference type="SUPFAM" id="SSF50978">
    <property type="entry name" value="WD40 repeat-like"/>
    <property type="match status" value="1"/>
</dbReference>
<comment type="caution">
    <text evidence="4">The sequence shown here is derived from an EMBL/GenBank/DDBJ whole genome shotgun (WGS) entry which is preliminary data.</text>
</comment>
<dbReference type="InterPro" id="IPR001680">
    <property type="entry name" value="WD40_rpt"/>
</dbReference>
<feature type="repeat" description="WD" evidence="3">
    <location>
        <begin position="74"/>
        <end position="105"/>
    </location>
</feature>
<dbReference type="SMART" id="SM00320">
    <property type="entry name" value="WD40"/>
    <property type="match status" value="3"/>
</dbReference>
<keyword evidence="5" id="KW-1185">Reference proteome</keyword>
<dbReference type="PROSITE" id="PS50082">
    <property type="entry name" value="WD_REPEATS_2"/>
    <property type="match status" value="1"/>
</dbReference>
<evidence type="ECO:0000313" key="5">
    <source>
        <dbReference type="Proteomes" id="UP000485058"/>
    </source>
</evidence>